<sequence>MAFCCILRKFCFIKILISVEIKIELYSRDIIRLSRHSPSPLKCRNGGSTLNRIFYGCISSTHSSCILTSVSEVAHFWIIILACI</sequence>
<dbReference type="AlphaFoldDB" id="A0AAD1USP1"/>
<dbReference type="Proteomes" id="UP001295684">
    <property type="component" value="Unassembled WGS sequence"/>
</dbReference>
<gene>
    <name evidence="1" type="ORF">ECRASSUSDP1_LOCUS11952</name>
</gene>
<proteinExistence type="predicted"/>
<name>A0AAD1USP1_EUPCR</name>
<reference evidence="1" key="1">
    <citation type="submission" date="2023-07" db="EMBL/GenBank/DDBJ databases">
        <authorList>
            <consortium name="AG Swart"/>
            <person name="Singh M."/>
            <person name="Singh A."/>
            <person name="Seah K."/>
            <person name="Emmerich C."/>
        </authorList>
    </citation>
    <scope>NUCLEOTIDE SEQUENCE</scope>
    <source>
        <strain evidence="1">DP1</strain>
    </source>
</reference>
<organism evidence="1 2">
    <name type="scientific">Euplotes crassus</name>
    <dbReference type="NCBI Taxonomy" id="5936"/>
    <lineage>
        <taxon>Eukaryota</taxon>
        <taxon>Sar</taxon>
        <taxon>Alveolata</taxon>
        <taxon>Ciliophora</taxon>
        <taxon>Intramacronucleata</taxon>
        <taxon>Spirotrichea</taxon>
        <taxon>Hypotrichia</taxon>
        <taxon>Euplotida</taxon>
        <taxon>Euplotidae</taxon>
        <taxon>Moneuplotes</taxon>
    </lineage>
</organism>
<accession>A0AAD1USP1</accession>
<keyword evidence="2" id="KW-1185">Reference proteome</keyword>
<evidence type="ECO:0000313" key="2">
    <source>
        <dbReference type="Proteomes" id="UP001295684"/>
    </source>
</evidence>
<evidence type="ECO:0000313" key="1">
    <source>
        <dbReference type="EMBL" id="CAI2370635.1"/>
    </source>
</evidence>
<dbReference type="EMBL" id="CAMPGE010011831">
    <property type="protein sequence ID" value="CAI2370635.1"/>
    <property type="molecule type" value="Genomic_DNA"/>
</dbReference>
<comment type="caution">
    <text evidence="1">The sequence shown here is derived from an EMBL/GenBank/DDBJ whole genome shotgun (WGS) entry which is preliminary data.</text>
</comment>
<protein>
    <submittedName>
        <fullName evidence="1">Uncharacterized protein</fullName>
    </submittedName>
</protein>